<feature type="domain" description="Immunity protein 45" evidence="1">
    <location>
        <begin position="8"/>
        <end position="99"/>
    </location>
</feature>
<accession>A0ABQ4Q565</accession>
<dbReference type="InterPro" id="IPR029077">
    <property type="entry name" value="Imm45"/>
</dbReference>
<dbReference type="RefSeq" id="WP_220808553.1">
    <property type="nucleotide sequence ID" value="NZ_BPMK01000009.1"/>
</dbReference>
<evidence type="ECO:0000313" key="2">
    <source>
        <dbReference type="EMBL" id="GIZ52336.1"/>
    </source>
</evidence>
<evidence type="ECO:0000313" key="3">
    <source>
        <dbReference type="Proteomes" id="UP000887222"/>
    </source>
</evidence>
<reference evidence="2 3" key="1">
    <citation type="journal article" date="2022" name="Int. J. Syst. Evol. Microbiol.">
        <title>Noviherbaspirillum aridicola sp. nov., isolated from an arid soil in Pakistan.</title>
        <authorList>
            <person name="Khan I.U."/>
            <person name="Saqib M."/>
            <person name="Amin A."/>
            <person name="Hussain F."/>
            <person name="Li L."/>
            <person name="Liu Y.H."/>
            <person name="Fang B.Z."/>
            <person name="Ahmed I."/>
            <person name="Li W.J."/>
        </authorList>
    </citation>
    <scope>NUCLEOTIDE SEQUENCE [LARGE SCALE GENOMIC DNA]</scope>
    <source>
        <strain evidence="2 3">NCCP-691</strain>
    </source>
</reference>
<comment type="caution">
    <text evidence="2">The sequence shown here is derived from an EMBL/GenBank/DDBJ whole genome shotgun (WGS) entry which is preliminary data.</text>
</comment>
<organism evidence="2 3">
    <name type="scientific">Noviherbaspirillum aridicola</name>
    <dbReference type="NCBI Taxonomy" id="2849687"/>
    <lineage>
        <taxon>Bacteria</taxon>
        <taxon>Pseudomonadati</taxon>
        <taxon>Pseudomonadota</taxon>
        <taxon>Betaproteobacteria</taxon>
        <taxon>Burkholderiales</taxon>
        <taxon>Oxalobacteraceae</taxon>
        <taxon>Noviherbaspirillum</taxon>
    </lineage>
</organism>
<name>A0ABQ4Q565_9BURK</name>
<gene>
    <name evidence="2" type="ORF">NCCP691_23500</name>
</gene>
<proteinExistence type="predicted"/>
<evidence type="ECO:0000259" key="1">
    <source>
        <dbReference type="Pfam" id="PF15572"/>
    </source>
</evidence>
<sequence>MSAWQKLVSLKARSIIRGAVFRFPAKWPYEGMVDLLVLRLPGDTTLHSLIVTSGHKAGHLLVRLPIEAELPGVNALSRQWIVDNWAKWIYPECDVREVLYAKHYAVPRRPKDAL</sequence>
<dbReference type="Pfam" id="PF15572">
    <property type="entry name" value="Imm45"/>
    <property type="match status" value="1"/>
</dbReference>
<protein>
    <recommendedName>
        <fullName evidence="1">Immunity protein 45 domain-containing protein</fullName>
    </recommendedName>
</protein>
<dbReference type="Proteomes" id="UP000887222">
    <property type="component" value="Unassembled WGS sequence"/>
</dbReference>
<keyword evidence="3" id="KW-1185">Reference proteome</keyword>
<dbReference type="EMBL" id="BPMK01000009">
    <property type="protein sequence ID" value="GIZ52336.1"/>
    <property type="molecule type" value="Genomic_DNA"/>
</dbReference>